<evidence type="ECO:0000313" key="3">
    <source>
        <dbReference type="Proteomes" id="UP000499080"/>
    </source>
</evidence>
<evidence type="ECO:0000313" key="2">
    <source>
        <dbReference type="EMBL" id="GBO09110.1"/>
    </source>
</evidence>
<feature type="region of interest" description="Disordered" evidence="1">
    <location>
        <begin position="92"/>
        <end position="115"/>
    </location>
</feature>
<keyword evidence="3" id="KW-1185">Reference proteome</keyword>
<proteinExistence type="predicted"/>
<dbReference type="Proteomes" id="UP000499080">
    <property type="component" value="Unassembled WGS sequence"/>
</dbReference>
<dbReference type="EMBL" id="BGPR01034641">
    <property type="protein sequence ID" value="GBO09110.1"/>
    <property type="molecule type" value="Genomic_DNA"/>
</dbReference>
<sequence length="115" mass="12598">MVVTNSLHSSAIGLGSTSSQSSLYFHNRCRKTLGLVNRGPKTLKGSYSLAITLSTSRLVYDGLFEMDTLNTKLSWNGSQLMPNVFTVKSVPTENECSTSDENDLFKNSGELEDNL</sequence>
<comment type="caution">
    <text evidence="2">The sequence shown here is derived from an EMBL/GenBank/DDBJ whole genome shotgun (WGS) entry which is preliminary data.</text>
</comment>
<evidence type="ECO:0000256" key="1">
    <source>
        <dbReference type="SAM" id="MobiDB-lite"/>
    </source>
</evidence>
<accession>A0A4Y2UC03</accession>
<reference evidence="2 3" key="1">
    <citation type="journal article" date="2019" name="Sci. Rep.">
        <title>Orb-weaving spider Araneus ventricosus genome elucidates the spidroin gene catalogue.</title>
        <authorList>
            <person name="Kono N."/>
            <person name="Nakamura H."/>
            <person name="Ohtoshi R."/>
            <person name="Moran D.A.P."/>
            <person name="Shinohara A."/>
            <person name="Yoshida Y."/>
            <person name="Fujiwara M."/>
            <person name="Mori M."/>
            <person name="Tomita M."/>
            <person name="Arakawa K."/>
        </authorList>
    </citation>
    <scope>NUCLEOTIDE SEQUENCE [LARGE SCALE GENOMIC DNA]</scope>
</reference>
<dbReference type="AlphaFoldDB" id="A0A4Y2UC03"/>
<name>A0A4Y2UC03_ARAVE</name>
<protein>
    <submittedName>
        <fullName evidence="2">Uncharacterized protein</fullName>
    </submittedName>
</protein>
<gene>
    <name evidence="2" type="ORF">AVEN_140628_1</name>
</gene>
<organism evidence="2 3">
    <name type="scientific">Araneus ventricosus</name>
    <name type="common">Orbweaver spider</name>
    <name type="synonym">Epeira ventricosa</name>
    <dbReference type="NCBI Taxonomy" id="182803"/>
    <lineage>
        <taxon>Eukaryota</taxon>
        <taxon>Metazoa</taxon>
        <taxon>Ecdysozoa</taxon>
        <taxon>Arthropoda</taxon>
        <taxon>Chelicerata</taxon>
        <taxon>Arachnida</taxon>
        <taxon>Araneae</taxon>
        <taxon>Araneomorphae</taxon>
        <taxon>Entelegynae</taxon>
        <taxon>Araneoidea</taxon>
        <taxon>Araneidae</taxon>
        <taxon>Araneus</taxon>
    </lineage>
</organism>